<accession>A0A0A8ZSY0</accession>
<protein>
    <submittedName>
        <fullName evidence="2">Uncharacterized protein</fullName>
    </submittedName>
</protein>
<reference evidence="2" key="1">
    <citation type="submission" date="2014-09" db="EMBL/GenBank/DDBJ databases">
        <authorList>
            <person name="Magalhaes I.L.F."/>
            <person name="Oliveira U."/>
            <person name="Santos F.R."/>
            <person name="Vidigal T.H.D.A."/>
            <person name="Brescovit A.D."/>
            <person name="Santos A.J."/>
        </authorList>
    </citation>
    <scope>NUCLEOTIDE SEQUENCE</scope>
    <source>
        <tissue evidence="2">Shoot tissue taken approximately 20 cm above the soil surface</tissue>
    </source>
</reference>
<feature type="compositionally biased region" description="Basic residues" evidence="1">
    <location>
        <begin position="7"/>
        <end position="27"/>
    </location>
</feature>
<dbReference type="EMBL" id="GBRH01259963">
    <property type="protein sequence ID" value="JAD37932.1"/>
    <property type="molecule type" value="Transcribed_RNA"/>
</dbReference>
<evidence type="ECO:0000256" key="1">
    <source>
        <dbReference type="SAM" id="MobiDB-lite"/>
    </source>
</evidence>
<name>A0A0A8ZSY0_ARUDO</name>
<organism evidence="2">
    <name type="scientific">Arundo donax</name>
    <name type="common">Giant reed</name>
    <name type="synonym">Donax arundinaceus</name>
    <dbReference type="NCBI Taxonomy" id="35708"/>
    <lineage>
        <taxon>Eukaryota</taxon>
        <taxon>Viridiplantae</taxon>
        <taxon>Streptophyta</taxon>
        <taxon>Embryophyta</taxon>
        <taxon>Tracheophyta</taxon>
        <taxon>Spermatophyta</taxon>
        <taxon>Magnoliopsida</taxon>
        <taxon>Liliopsida</taxon>
        <taxon>Poales</taxon>
        <taxon>Poaceae</taxon>
        <taxon>PACMAD clade</taxon>
        <taxon>Arundinoideae</taxon>
        <taxon>Arundineae</taxon>
        <taxon>Arundo</taxon>
    </lineage>
</organism>
<evidence type="ECO:0000313" key="2">
    <source>
        <dbReference type="EMBL" id="JAD37932.1"/>
    </source>
</evidence>
<sequence length="38" mass="4390">MQLFAPRSRRHRHHHHGRLLGGRRARAVRAQAGGRAVR</sequence>
<dbReference type="AlphaFoldDB" id="A0A0A8ZSY0"/>
<feature type="region of interest" description="Disordered" evidence="1">
    <location>
        <begin position="1"/>
        <end position="38"/>
    </location>
</feature>
<reference evidence="2" key="2">
    <citation type="journal article" date="2015" name="Data Brief">
        <title>Shoot transcriptome of the giant reed, Arundo donax.</title>
        <authorList>
            <person name="Barrero R.A."/>
            <person name="Guerrero F.D."/>
            <person name="Moolhuijzen P."/>
            <person name="Goolsby J.A."/>
            <person name="Tidwell J."/>
            <person name="Bellgard S.E."/>
            <person name="Bellgard M.I."/>
        </authorList>
    </citation>
    <scope>NUCLEOTIDE SEQUENCE</scope>
    <source>
        <tissue evidence="2">Shoot tissue taken approximately 20 cm above the soil surface</tissue>
    </source>
</reference>
<proteinExistence type="predicted"/>
<feature type="compositionally biased region" description="Low complexity" evidence="1">
    <location>
        <begin position="28"/>
        <end position="38"/>
    </location>
</feature>